<accession>X1DCT9</accession>
<feature type="non-terminal residue" evidence="1">
    <location>
        <position position="31"/>
    </location>
</feature>
<comment type="caution">
    <text evidence="1">The sequence shown here is derived from an EMBL/GenBank/DDBJ whole genome shotgun (WGS) entry which is preliminary data.</text>
</comment>
<gene>
    <name evidence="1" type="ORF">S01H4_48800</name>
</gene>
<sequence length="31" mass="3190">MSKFTLVVLGIALLLLGLLIPELPEVVSGGP</sequence>
<organism evidence="1">
    <name type="scientific">marine sediment metagenome</name>
    <dbReference type="NCBI Taxonomy" id="412755"/>
    <lineage>
        <taxon>unclassified sequences</taxon>
        <taxon>metagenomes</taxon>
        <taxon>ecological metagenomes</taxon>
    </lineage>
</organism>
<dbReference type="EMBL" id="BART01027533">
    <property type="protein sequence ID" value="GAG94246.1"/>
    <property type="molecule type" value="Genomic_DNA"/>
</dbReference>
<name>X1DCT9_9ZZZZ</name>
<reference evidence="1" key="1">
    <citation type="journal article" date="2014" name="Front. Microbiol.">
        <title>High frequency of phylogenetically diverse reductive dehalogenase-homologous genes in deep subseafloor sedimentary metagenomes.</title>
        <authorList>
            <person name="Kawai M."/>
            <person name="Futagami T."/>
            <person name="Toyoda A."/>
            <person name="Takaki Y."/>
            <person name="Nishi S."/>
            <person name="Hori S."/>
            <person name="Arai W."/>
            <person name="Tsubouchi T."/>
            <person name="Morono Y."/>
            <person name="Uchiyama I."/>
            <person name="Ito T."/>
            <person name="Fujiyama A."/>
            <person name="Inagaki F."/>
            <person name="Takami H."/>
        </authorList>
    </citation>
    <scope>NUCLEOTIDE SEQUENCE</scope>
    <source>
        <strain evidence="1">Expedition CK06-06</strain>
    </source>
</reference>
<protein>
    <submittedName>
        <fullName evidence="1">Uncharacterized protein</fullName>
    </submittedName>
</protein>
<proteinExistence type="predicted"/>
<evidence type="ECO:0000313" key="1">
    <source>
        <dbReference type="EMBL" id="GAG94246.1"/>
    </source>
</evidence>
<dbReference type="AlphaFoldDB" id="X1DCT9"/>